<organism evidence="1 2">
    <name type="scientific">Polluticaenibacter yanchengensis</name>
    <dbReference type="NCBI Taxonomy" id="3014562"/>
    <lineage>
        <taxon>Bacteria</taxon>
        <taxon>Pseudomonadati</taxon>
        <taxon>Bacteroidota</taxon>
        <taxon>Chitinophagia</taxon>
        <taxon>Chitinophagales</taxon>
        <taxon>Chitinophagaceae</taxon>
        <taxon>Polluticaenibacter</taxon>
    </lineage>
</organism>
<name>A0ABT4UHL9_9BACT</name>
<sequence length="176" mass="21295">MKTIERNKITSKLFRKNIRDKDFNKEFEKIFEIKIKDFLSEYEYDEIDEFPIEIESRGIMIGFSAETIKMPAQIEYIDLEVRHYPQNIAYLSKEIPLNFNIKNSEDFARHLTPFNNLKIYYSLYNQKQLDRTVFQYEDLRYELSLTVDGVISRIRVCFAEDESNINMRTYYLFDNV</sequence>
<evidence type="ECO:0000313" key="2">
    <source>
        <dbReference type="Proteomes" id="UP001210231"/>
    </source>
</evidence>
<accession>A0ABT4UHL9</accession>
<gene>
    <name evidence="1" type="ORF">O3P16_03325</name>
</gene>
<evidence type="ECO:0000313" key="1">
    <source>
        <dbReference type="EMBL" id="MDA3613827.1"/>
    </source>
</evidence>
<keyword evidence="2" id="KW-1185">Reference proteome</keyword>
<dbReference type="RefSeq" id="WP_407030157.1">
    <property type="nucleotide sequence ID" value="NZ_JAQGEF010000003.1"/>
</dbReference>
<proteinExistence type="predicted"/>
<dbReference type="EMBL" id="JAQGEF010000003">
    <property type="protein sequence ID" value="MDA3613827.1"/>
    <property type="molecule type" value="Genomic_DNA"/>
</dbReference>
<reference evidence="1 2" key="1">
    <citation type="submission" date="2022-12" db="EMBL/GenBank/DDBJ databases">
        <title>Chitinophagaceae gen. sp. nov., a new member of the family Chitinophagaceae, isolated from soil in a chemical factory.</title>
        <authorList>
            <person name="Ke Z."/>
        </authorList>
    </citation>
    <scope>NUCLEOTIDE SEQUENCE [LARGE SCALE GENOMIC DNA]</scope>
    <source>
        <strain evidence="1 2">LY-5</strain>
    </source>
</reference>
<dbReference type="Proteomes" id="UP001210231">
    <property type="component" value="Unassembled WGS sequence"/>
</dbReference>
<comment type="caution">
    <text evidence="1">The sequence shown here is derived from an EMBL/GenBank/DDBJ whole genome shotgun (WGS) entry which is preliminary data.</text>
</comment>
<protein>
    <submittedName>
        <fullName evidence="1">Uncharacterized protein</fullName>
    </submittedName>
</protein>